<evidence type="ECO:0000313" key="3">
    <source>
        <dbReference type="EMBL" id="GGX33239.1"/>
    </source>
</evidence>
<dbReference type="CDD" id="cd03378">
    <property type="entry name" value="beta_CA_cladeC"/>
    <property type="match status" value="1"/>
</dbReference>
<dbReference type="SMART" id="SM00947">
    <property type="entry name" value="Pro_CA"/>
    <property type="match status" value="1"/>
</dbReference>
<dbReference type="GO" id="GO:0008270">
    <property type="term" value="F:zinc ion binding"/>
    <property type="evidence" value="ECO:0007669"/>
    <property type="project" value="InterPro"/>
</dbReference>
<dbReference type="PANTHER" id="PTHR11002">
    <property type="entry name" value="CARBONIC ANHYDRASE"/>
    <property type="match status" value="1"/>
</dbReference>
<comment type="caution">
    <text evidence="3">The sequence shown here is derived from an EMBL/GenBank/DDBJ whole genome shotgun (WGS) entry which is preliminary data.</text>
</comment>
<accession>A0A918JYK7</accession>
<dbReference type="RefSeq" id="WP_027413793.1">
    <property type="nucleotide sequence ID" value="NZ_BMWS01000039.1"/>
</dbReference>
<reference evidence="3 4" key="1">
    <citation type="journal article" date="2014" name="Int. J. Syst. Evol. Microbiol.">
        <title>Complete genome sequence of Corynebacterium casei LMG S-19264T (=DSM 44701T), isolated from a smear-ripened cheese.</title>
        <authorList>
            <consortium name="US DOE Joint Genome Institute (JGI-PGF)"/>
            <person name="Walter F."/>
            <person name="Albersmeier A."/>
            <person name="Kalinowski J."/>
            <person name="Ruckert C."/>
        </authorList>
    </citation>
    <scope>NUCLEOTIDE SEQUENCE [LARGE SCALE GENOMIC DNA]</scope>
    <source>
        <strain evidence="3 4">KCTC 12285</strain>
    </source>
</reference>
<gene>
    <name evidence="3" type="ORF">GCM10007384_37420</name>
</gene>
<dbReference type="Proteomes" id="UP000601108">
    <property type="component" value="Unassembled WGS sequence"/>
</dbReference>
<feature type="binding site" evidence="2">
    <location>
        <position position="111"/>
    </location>
    <ligand>
        <name>Zn(2+)</name>
        <dbReference type="ChEBI" id="CHEBI:29105"/>
    </ligand>
</feature>
<feature type="binding site" evidence="2">
    <location>
        <position position="114"/>
    </location>
    <ligand>
        <name>Zn(2+)</name>
        <dbReference type="ChEBI" id="CHEBI:29105"/>
    </ligand>
</feature>
<dbReference type="SUPFAM" id="SSF53056">
    <property type="entry name" value="beta-carbonic anhydrase, cab"/>
    <property type="match status" value="1"/>
</dbReference>
<comment type="cofactor">
    <cofactor evidence="2">
        <name>Zn(2+)</name>
        <dbReference type="ChEBI" id="CHEBI:29105"/>
    </cofactor>
    <text evidence="2">Binds 1 zinc ion per subunit.</text>
</comment>
<evidence type="ECO:0000256" key="2">
    <source>
        <dbReference type="PIRSR" id="PIRSR601765-1"/>
    </source>
</evidence>
<evidence type="ECO:0000256" key="1">
    <source>
        <dbReference type="ARBA" id="ARBA00006217"/>
    </source>
</evidence>
<keyword evidence="2" id="KW-0862">Zinc</keyword>
<sequence length="210" mass="23309">MITQTKRTQDMLTPVEAYRILKEGNKRFEQNLKAQRNLKVQVIETSMGQYPFAAVLSCIDSRVPVELVFDLGIGDVFSIRIAGNVVNKDVLGSIEYACKVAGSKIVVVMGHTRCGAVKSACNKVELGNITSLLSKIKPAVQVIENSQKEMDEKDMEKVAIENVQLSIDRMKQESEILFQMEKLGKIQIVGAIYSVSTGRVDFFESDSDLT</sequence>
<dbReference type="Gene3D" id="3.40.1050.10">
    <property type="entry name" value="Carbonic anhydrase"/>
    <property type="match status" value="1"/>
</dbReference>
<evidence type="ECO:0000313" key="4">
    <source>
        <dbReference type="Proteomes" id="UP000601108"/>
    </source>
</evidence>
<dbReference type="AlphaFoldDB" id="A0A918JYK7"/>
<keyword evidence="4" id="KW-1185">Reference proteome</keyword>
<comment type="similarity">
    <text evidence="1">Belongs to the beta-class carbonic anhydrase family.</text>
</comment>
<dbReference type="InterPro" id="IPR036874">
    <property type="entry name" value="Carbonic_anhydrase_sf"/>
</dbReference>
<proteinExistence type="inferred from homology"/>
<feature type="binding site" evidence="2">
    <location>
        <position position="60"/>
    </location>
    <ligand>
        <name>Zn(2+)</name>
        <dbReference type="ChEBI" id="CHEBI:29105"/>
    </ligand>
</feature>
<dbReference type="InterPro" id="IPR001765">
    <property type="entry name" value="Carbonic_anhydrase"/>
</dbReference>
<organism evidence="3 4">
    <name type="scientific">Aquimarina muelleri</name>
    <dbReference type="NCBI Taxonomy" id="279356"/>
    <lineage>
        <taxon>Bacteria</taxon>
        <taxon>Pseudomonadati</taxon>
        <taxon>Bacteroidota</taxon>
        <taxon>Flavobacteriia</taxon>
        <taxon>Flavobacteriales</taxon>
        <taxon>Flavobacteriaceae</taxon>
        <taxon>Aquimarina</taxon>
    </lineage>
</organism>
<keyword evidence="2" id="KW-0479">Metal-binding</keyword>
<dbReference type="Pfam" id="PF00484">
    <property type="entry name" value="Pro_CA"/>
    <property type="match status" value="1"/>
</dbReference>
<dbReference type="EMBL" id="BMWS01000039">
    <property type="protein sequence ID" value="GGX33239.1"/>
    <property type="molecule type" value="Genomic_DNA"/>
</dbReference>
<feature type="binding site" evidence="2">
    <location>
        <position position="58"/>
    </location>
    <ligand>
        <name>Zn(2+)</name>
        <dbReference type="ChEBI" id="CHEBI:29105"/>
    </ligand>
</feature>
<dbReference type="NCBIfam" id="NF011765">
    <property type="entry name" value="PRK15219.1"/>
    <property type="match status" value="1"/>
</dbReference>
<name>A0A918JYK7_9FLAO</name>
<protein>
    <submittedName>
        <fullName evidence="3">Carbonic anhydrase</fullName>
    </submittedName>
</protein>
<dbReference type="PANTHER" id="PTHR11002:SF79">
    <property type="entry name" value="CARBONIC ANHYDRASE 2"/>
    <property type="match status" value="1"/>
</dbReference>
<dbReference type="GO" id="GO:0004089">
    <property type="term" value="F:carbonate dehydratase activity"/>
    <property type="evidence" value="ECO:0007669"/>
    <property type="project" value="InterPro"/>
</dbReference>